<dbReference type="Pfam" id="PF20168">
    <property type="entry name" value="PDS5"/>
    <property type="match status" value="1"/>
</dbReference>
<organism evidence="6 7">
    <name type="scientific">Eptatretus burgeri</name>
    <name type="common">Inshore hagfish</name>
    <dbReference type="NCBI Taxonomy" id="7764"/>
    <lineage>
        <taxon>Eukaryota</taxon>
        <taxon>Metazoa</taxon>
        <taxon>Chordata</taxon>
        <taxon>Craniata</taxon>
        <taxon>Vertebrata</taxon>
        <taxon>Cyclostomata</taxon>
        <taxon>Myxini</taxon>
        <taxon>Myxiniformes</taxon>
        <taxon>Myxinidae</taxon>
        <taxon>Eptatretinae</taxon>
        <taxon>Eptatretus</taxon>
    </lineage>
</organism>
<evidence type="ECO:0000256" key="2">
    <source>
        <dbReference type="ARBA" id="ARBA00022618"/>
    </source>
</evidence>
<name>A0A8C4NAT4_EPTBU</name>
<dbReference type="Proteomes" id="UP000694388">
    <property type="component" value="Unplaced"/>
</dbReference>
<dbReference type="GO" id="GO:0007064">
    <property type="term" value="P:mitotic sister chromatid cohesion"/>
    <property type="evidence" value="ECO:0007669"/>
    <property type="project" value="InterPro"/>
</dbReference>
<evidence type="ECO:0000256" key="4">
    <source>
        <dbReference type="ARBA" id="ARBA00023242"/>
    </source>
</evidence>
<evidence type="ECO:0000313" key="7">
    <source>
        <dbReference type="Proteomes" id="UP000694388"/>
    </source>
</evidence>
<evidence type="ECO:0000256" key="3">
    <source>
        <dbReference type="ARBA" id="ARBA00022776"/>
    </source>
</evidence>
<sequence length="254" mass="28625">MRVCVRRTCRSLGTRSSIGKMWKKGSDEVFYPPGARPITSDISSEELIKNLKILICALMDIEQSEANADLPVTPLTYLLTSSFLLHHRSKDVCLLVACCLSDILRILAPKSPCTSPAQLQKIFKFMTKQLSCLASTNKRRYKRSLYLMENLAMVQSYSICFDMEEGDIIIIDLFKTLFSVIRVCQSSSLQEKVISLLGFIISNSPVISCKLLDTLLTPLLKTRKDEDNVVKDLVKCLFKQTACFLEPHLTNTSI</sequence>
<evidence type="ECO:0000256" key="5">
    <source>
        <dbReference type="ARBA" id="ARBA00023306"/>
    </source>
</evidence>
<keyword evidence="7" id="KW-1185">Reference proteome</keyword>
<dbReference type="SUPFAM" id="SSF48371">
    <property type="entry name" value="ARM repeat"/>
    <property type="match status" value="1"/>
</dbReference>
<dbReference type="GO" id="GO:0051301">
    <property type="term" value="P:cell division"/>
    <property type="evidence" value="ECO:0007669"/>
    <property type="project" value="UniProtKB-KW"/>
</dbReference>
<reference evidence="6" key="1">
    <citation type="submission" date="2025-08" db="UniProtKB">
        <authorList>
            <consortium name="Ensembl"/>
        </authorList>
    </citation>
    <scope>IDENTIFICATION</scope>
</reference>
<dbReference type="InterPro" id="IPR039776">
    <property type="entry name" value="Pds5"/>
</dbReference>
<proteinExistence type="predicted"/>
<protein>
    <submittedName>
        <fullName evidence="6">Uncharacterized protein</fullName>
    </submittedName>
</protein>
<dbReference type="Ensembl" id="ENSEBUT00000004416.1">
    <property type="protein sequence ID" value="ENSEBUP00000004005.1"/>
    <property type="gene ID" value="ENSEBUG00000002867.1"/>
</dbReference>
<dbReference type="PANTHER" id="PTHR12663:SF0">
    <property type="entry name" value="PRECOCIOUS DISSOCIATION OF SISTERS 5, ISOFORM A"/>
    <property type="match status" value="1"/>
</dbReference>
<dbReference type="GeneTree" id="ENSGT00940000157257"/>
<keyword evidence="5" id="KW-0131">Cell cycle</keyword>
<dbReference type="GO" id="GO:0006281">
    <property type="term" value="P:DNA repair"/>
    <property type="evidence" value="ECO:0007669"/>
    <property type="project" value="TreeGrafter"/>
</dbReference>
<keyword evidence="4" id="KW-0539">Nucleus</keyword>
<accession>A0A8C4NAT4</accession>
<dbReference type="PANTHER" id="PTHR12663">
    <property type="entry name" value="ANDROGEN INDUCED INHIBITOR OF PROLIFERATION AS3 / PDS5-RELATED"/>
    <property type="match status" value="1"/>
</dbReference>
<dbReference type="GO" id="GO:0000785">
    <property type="term" value="C:chromatin"/>
    <property type="evidence" value="ECO:0007669"/>
    <property type="project" value="TreeGrafter"/>
</dbReference>
<dbReference type="GO" id="GO:0005634">
    <property type="term" value="C:nucleus"/>
    <property type="evidence" value="ECO:0007669"/>
    <property type="project" value="UniProtKB-SubCell"/>
</dbReference>
<keyword evidence="2" id="KW-0132">Cell division</keyword>
<evidence type="ECO:0000256" key="1">
    <source>
        <dbReference type="ARBA" id="ARBA00004123"/>
    </source>
</evidence>
<dbReference type="InterPro" id="IPR016024">
    <property type="entry name" value="ARM-type_fold"/>
</dbReference>
<evidence type="ECO:0000313" key="6">
    <source>
        <dbReference type="Ensembl" id="ENSEBUP00000004005.1"/>
    </source>
</evidence>
<reference evidence="6" key="2">
    <citation type="submission" date="2025-09" db="UniProtKB">
        <authorList>
            <consortium name="Ensembl"/>
        </authorList>
    </citation>
    <scope>IDENTIFICATION</scope>
</reference>
<dbReference type="AlphaFoldDB" id="A0A8C4NAT4"/>
<comment type="subcellular location">
    <subcellularLocation>
        <location evidence="1">Nucleus</location>
    </subcellularLocation>
</comment>
<keyword evidence="3" id="KW-0498">Mitosis</keyword>